<dbReference type="InterPro" id="IPR011990">
    <property type="entry name" value="TPR-like_helical_dom_sf"/>
</dbReference>
<dbReference type="VEuPathDB" id="FungiDB:EYZ11_005725"/>
<dbReference type="STRING" id="1220188.A0A4S3JH81"/>
<dbReference type="Pfam" id="PF13424">
    <property type="entry name" value="TPR_12"/>
    <property type="match status" value="1"/>
</dbReference>
<dbReference type="Gene3D" id="1.25.40.10">
    <property type="entry name" value="Tetratricopeptide repeat domain"/>
    <property type="match status" value="1"/>
</dbReference>
<keyword evidence="2" id="KW-1185">Reference proteome</keyword>
<proteinExistence type="predicted"/>
<organism evidence="1 2">
    <name type="scientific">Aspergillus tanneri</name>
    <dbReference type="NCBI Taxonomy" id="1220188"/>
    <lineage>
        <taxon>Eukaryota</taxon>
        <taxon>Fungi</taxon>
        <taxon>Dikarya</taxon>
        <taxon>Ascomycota</taxon>
        <taxon>Pezizomycotina</taxon>
        <taxon>Eurotiomycetes</taxon>
        <taxon>Eurotiomycetidae</taxon>
        <taxon>Eurotiales</taxon>
        <taxon>Aspergillaceae</taxon>
        <taxon>Aspergillus</taxon>
        <taxon>Aspergillus subgen. Circumdati</taxon>
    </lineage>
</organism>
<dbReference type="EMBL" id="SOSA01000189">
    <property type="protein sequence ID" value="THC94779.1"/>
    <property type="molecule type" value="Genomic_DNA"/>
</dbReference>
<protein>
    <recommendedName>
        <fullName evidence="3">Kinesin light chain</fullName>
    </recommendedName>
</protein>
<evidence type="ECO:0000313" key="2">
    <source>
        <dbReference type="Proteomes" id="UP000308092"/>
    </source>
</evidence>
<evidence type="ECO:0000313" key="1">
    <source>
        <dbReference type="EMBL" id="THC94779.1"/>
    </source>
</evidence>
<dbReference type="PANTHER" id="PTHR46082">
    <property type="entry name" value="ATP/GTP-BINDING PROTEIN-RELATED"/>
    <property type="match status" value="1"/>
</dbReference>
<evidence type="ECO:0008006" key="3">
    <source>
        <dbReference type="Google" id="ProtNLM"/>
    </source>
</evidence>
<dbReference type="SUPFAM" id="SSF48452">
    <property type="entry name" value="TPR-like"/>
    <property type="match status" value="1"/>
</dbReference>
<dbReference type="AlphaFoldDB" id="A0A4S3JH81"/>
<name>A0A4S3JH81_9EURO</name>
<gene>
    <name evidence="1" type="ORF">EYZ11_005725</name>
</gene>
<reference evidence="1 2" key="1">
    <citation type="submission" date="2019-03" db="EMBL/GenBank/DDBJ databases">
        <title>The genome sequence of a newly discovered highly antifungal drug resistant Aspergillus species, Aspergillus tanneri NIH 1004.</title>
        <authorList>
            <person name="Mounaud S."/>
            <person name="Singh I."/>
            <person name="Joardar V."/>
            <person name="Pakala S."/>
            <person name="Pakala S."/>
            <person name="Venepally P."/>
            <person name="Hoover J."/>
            <person name="Nierman W."/>
            <person name="Chung J."/>
            <person name="Losada L."/>
        </authorList>
    </citation>
    <scope>NUCLEOTIDE SEQUENCE [LARGE SCALE GENOMIC DNA]</scope>
    <source>
        <strain evidence="1 2">NIH1004</strain>
    </source>
</reference>
<comment type="caution">
    <text evidence="1">The sequence shown here is derived from an EMBL/GenBank/DDBJ whole genome shotgun (WGS) entry which is preliminary data.</text>
</comment>
<dbReference type="PANTHER" id="PTHR46082:SF11">
    <property type="entry name" value="AAA+ ATPASE DOMAIN-CONTAINING PROTEIN-RELATED"/>
    <property type="match status" value="1"/>
</dbReference>
<dbReference type="InterPro" id="IPR053137">
    <property type="entry name" value="NLR-like"/>
</dbReference>
<accession>A0A4S3JH81</accession>
<sequence length="198" mass="22309">MAWAASTYLLQGLGKEAEKLFGQVTLGQEDLCSLATLALVHKHHGRWTRAKKLEMQVLERHKEMLGPEHPSTLAIMGNLDTTSRCQGLLRKAEQLATQVLEIHKKVLRPEHPETLKSMGNLAYTWKFLKVQDPLALMEKCAQLQDKVLGPYHPATVASRGILSRWQKEENSSLKMAIRRVLKSTINTSKPRTKPAAKK</sequence>
<dbReference type="Proteomes" id="UP000308092">
    <property type="component" value="Unassembled WGS sequence"/>
</dbReference>